<reference evidence="1" key="1">
    <citation type="submission" date="2020-04" db="EMBL/GenBank/DDBJ databases">
        <authorList>
            <person name="Chiriac C."/>
            <person name="Salcher M."/>
            <person name="Ghai R."/>
            <person name="Kavagutti S V."/>
        </authorList>
    </citation>
    <scope>NUCLEOTIDE SEQUENCE</scope>
</reference>
<accession>A0A6J5KL64</accession>
<gene>
    <name evidence="1" type="ORF">UFOVP19_21</name>
</gene>
<proteinExistence type="predicted"/>
<evidence type="ECO:0000313" key="1">
    <source>
        <dbReference type="EMBL" id="CAB4121896.1"/>
    </source>
</evidence>
<dbReference type="EMBL" id="LR796158">
    <property type="protein sequence ID" value="CAB4121896.1"/>
    <property type="molecule type" value="Genomic_DNA"/>
</dbReference>
<protein>
    <submittedName>
        <fullName evidence="1">Uncharacterized protein</fullName>
    </submittedName>
</protein>
<organism evidence="1">
    <name type="scientific">uncultured Caudovirales phage</name>
    <dbReference type="NCBI Taxonomy" id="2100421"/>
    <lineage>
        <taxon>Viruses</taxon>
        <taxon>Duplodnaviria</taxon>
        <taxon>Heunggongvirae</taxon>
        <taxon>Uroviricota</taxon>
        <taxon>Caudoviricetes</taxon>
        <taxon>Peduoviridae</taxon>
        <taxon>Maltschvirus</taxon>
        <taxon>Maltschvirus maltsch</taxon>
    </lineage>
</organism>
<sequence>MKMPKGFNKWTSSEKEAYLVKRLQEYYAIESEITKMLARLRGGQAVYVNEIDRPDELSLKS</sequence>
<name>A0A6J5KL64_9CAUD</name>